<dbReference type="OrthoDB" id="2993119at2759"/>
<reference evidence="1" key="1">
    <citation type="submission" date="2021-02" db="EMBL/GenBank/DDBJ databases">
        <authorList>
            <person name="Nieuwenhuis M."/>
            <person name="Van De Peppel L.J.J."/>
        </authorList>
    </citation>
    <scope>NUCLEOTIDE SEQUENCE</scope>
    <source>
        <strain evidence="1">D49</strain>
    </source>
</reference>
<comment type="caution">
    <text evidence="1">The sequence shown here is derived from an EMBL/GenBank/DDBJ whole genome shotgun (WGS) entry which is preliminary data.</text>
</comment>
<dbReference type="EMBL" id="JABCKI010000366">
    <property type="protein sequence ID" value="KAG5650781.1"/>
    <property type="molecule type" value="Genomic_DNA"/>
</dbReference>
<evidence type="ECO:0008006" key="3">
    <source>
        <dbReference type="Google" id="ProtNLM"/>
    </source>
</evidence>
<name>A0A9P7GIS7_9AGAR</name>
<reference evidence="1" key="2">
    <citation type="submission" date="2021-10" db="EMBL/GenBank/DDBJ databases">
        <title>Phylogenomics reveals ancestral predisposition of the termite-cultivated fungus Termitomyces towards a domesticated lifestyle.</title>
        <authorList>
            <person name="Auxier B."/>
            <person name="Grum-Grzhimaylo A."/>
            <person name="Cardenas M.E."/>
            <person name="Lodge J.D."/>
            <person name="Laessoe T."/>
            <person name="Pedersen O."/>
            <person name="Smith M.E."/>
            <person name="Kuyper T.W."/>
            <person name="Franco-Molano E.A."/>
            <person name="Baroni T.J."/>
            <person name="Aanen D.K."/>
        </authorList>
    </citation>
    <scope>NUCLEOTIDE SEQUENCE</scope>
    <source>
        <strain evidence="1">D49</strain>
    </source>
</reference>
<dbReference type="Proteomes" id="UP000717328">
    <property type="component" value="Unassembled WGS sequence"/>
</dbReference>
<accession>A0A9P7GIS7</accession>
<evidence type="ECO:0000313" key="2">
    <source>
        <dbReference type="Proteomes" id="UP000717328"/>
    </source>
</evidence>
<organism evidence="1 2">
    <name type="scientific">Sphagnurus paluster</name>
    <dbReference type="NCBI Taxonomy" id="117069"/>
    <lineage>
        <taxon>Eukaryota</taxon>
        <taxon>Fungi</taxon>
        <taxon>Dikarya</taxon>
        <taxon>Basidiomycota</taxon>
        <taxon>Agaricomycotina</taxon>
        <taxon>Agaricomycetes</taxon>
        <taxon>Agaricomycetidae</taxon>
        <taxon>Agaricales</taxon>
        <taxon>Tricholomatineae</taxon>
        <taxon>Lyophyllaceae</taxon>
        <taxon>Sphagnurus</taxon>
    </lineage>
</organism>
<protein>
    <recommendedName>
        <fullName evidence="3">BTB domain-containing protein</fullName>
    </recommendedName>
</protein>
<gene>
    <name evidence="1" type="ORF">H0H81_011079</name>
</gene>
<dbReference type="AlphaFoldDB" id="A0A9P7GIS7"/>
<keyword evidence="2" id="KW-1185">Reference proteome</keyword>
<proteinExistence type="predicted"/>
<evidence type="ECO:0000313" key="1">
    <source>
        <dbReference type="EMBL" id="KAG5650781.1"/>
    </source>
</evidence>
<sequence length="244" mass="27431">MEATNGSSSPHLNTQEFTRDQDLWLEDGDMVFSAETKVFRVRGRQLASISSVFGAMLSFPQPDPVDTFDTYPLIRMQDSAEDVRCFFKAIFSPAYFAPPPAHTDVKTLIAVLRLAHKYEAISLSHCALLHLATAYPTKLRAWDSRNETRTFPPCRLFSEEFQLLRLAYKHGATWTLPSLFYGCSAYPMNEILDSPVWTEADDLTLEKTLCLLGYAEQFSSSHRNALSPSPGSSAVYRDAEVLSQ</sequence>